<evidence type="ECO:0000259" key="2">
    <source>
        <dbReference type="Pfam" id="PF00534"/>
    </source>
</evidence>
<dbReference type="Proteomes" id="UP000185841">
    <property type="component" value="Unassembled WGS sequence"/>
</dbReference>
<dbReference type="PANTHER" id="PTHR46401">
    <property type="entry name" value="GLYCOSYLTRANSFERASE WBBK-RELATED"/>
    <property type="match status" value="1"/>
</dbReference>
<proteinExistence type="predicted"/>
<dbReference type="AlphaFoldDB" id="A0A1N6N588"/>
<feature type="domain" description="Glycosyl transferase family 1" evidence="2">
    <location>
        <begin position="200"/>
        <end position="352"/>
    </location>
</feature>
<dbReference type="InterPro" id="IPR001296">
    <property type="entry name" value="Glyco_trans_1"/>
</dbReference>
<protein>
    <submittedName>
        <fullName evidence="4">Alpha-1,3-rhamnosyl/mannosyltransferase</fullName>
    </submittedName>
</protein>
<evidence type="ECO:0000259" key="3">
    <source>
        <dbReference type="Pfam" id="PF13439"/>
    </source>
</evidence>
<dbReference type="SUPFAM" id="SSF53756">
    <property type="entry name" value="UDP-Glycosyltransferase/glycogen phosphorylase"/>
    <property type="match status" value="1"/>
</dbReference>
<dbReference type="GO" id="GO:0009103">
    <property type="term" value="P:lipopolysaccharide biosynthetic process"/>
    <property type="evidence" value="ECO:0007669"/>
    <property type="project" value="TreeGrafter"/>
</dbReference>
<evidence type="ECO:0000313" key="4">
    <source>
        <dbReference type="EMBL" id="SIP87191.1"/>
    </source>
</evidence>
<name>A0A1N6N588_AQUAC</name>
<evidence type="ECO:0000256" key="1">
    <source>
        <dbReference type="ARBA" id="ARBA00022679"/>
    </source>
</evidence>
<reference evidence="4 5" key="1">
    <citation type="submission" date="2017-01" db="EMBL/GenBank/DDBJ databases">
        <authorList>
            <person name="Mah S.A."/>
            <person name="Swanson W.J."/>
            <person name="Moy G.W."/>
            <person name="Vacquier V.D."/>
        </authorList>
    </citation>
    <scope>NUCLEOTIDE SEQUENCE [LARGE SCALE GENOMIC DNA]</scope>
    <source>
        <strain evidence="4 5">RU36E</strain>
    </source>
</reference>
<dbReference type="Pfam" id="PF00534">
    <property type="entry name" value="Glycos_transf_1"/>
    <property type="match status" value="1"/>
</dbReference>
<dbReference type="InterPro" id="IPR028098">
    <property type="entry name" value="Glyco_trans_4-like_N"/>
</dbReference>
<feature type="domain" description="Glycosyltransferase subfamily 4-like N-terminal" evidence="3">
    <location>
        <begin position="16"/>
        <end position="174"/>
    </location>
</feature>
<dbReference type="GO" id="GO:0016757">
    <property type="term" value="F:glycosyltransferase activity"/>
    <property type="evidence" value="ECO:0007669"/>
    <property type="project" value="UniProtKB-KW"/>
</dbReference>
<evidence type="ECO:0000313" key="5">
    <source>
        <dbReference type="Proteomes" id="UP000185841"/>
    </source>
</evidence>
<dbReference type="FunFam" id="3.40.50.2000:FF:000119">
    <property type="entry name" value="Glycosyl transferase group 1"/>
    <property type="match status" value="1"/>
</dbReference>
<sequence length="378" mass="42455">MRIAFNAAILRSPRTGIGQYVAELLRALRADPTLELRLFNGWDGWDEVPQEALPGYSTWSAWVKRLVPGAYPLRRAVEQNRFRRFVRATGPALYHDPSLWPLEFDGPMVMTLHDLTHVHFPQTQPADRLREIERHAAESVERASRILVDSHFVAQEVVRHFGVSPDRLRVAPLGYADRFHPRSYESLLPGLRVLGLSPGRYLLCVGTLEPRKNLPFALRAYSQLPPAVREAYPLVLVGMAGWRRHELDELLQKMLASGQVRVLGYQSDETLAELLAGARLLLFPSLYEGFGLPALEAMASGTPVVISDRSALPEVAGEAGIRIDTHDDSACAETLQSLIEDGELWLRQREAGLLRARDFSWARCARITVDTYHEAVKA</sequence>
<keyword evidence="1 4" id="KW-0808">Transferase</keyword>
<dbReference type="Pfam" id="PF13439">
    <property type="entry name" value="Glyco_transf_4"/>
    <property type="match status" value="1"/>
</dbReference>
<dbReference type="PANTHER" id="PTHR46401:SF2">
    <property type="entry name" value="GLYCOSYLTRANSFERASE WBBK-RELATED"/>
    <property type="match status" value="1"/>
</dbReference>
<accession>A0A1N6N588</accession>
<dbReference type="Gene3D" id="3.40.50.2000">
    <property type="entry name" value="Glycogen Phosphorylase B"/>
    <property type="match status" value="2"/>
</dbReference>
<dbReference type="CDD" id="cd03809">
    <property type="entry name" value="GT4_MtfB-like"/>
    <property type="match status" value="1"/>
</dbReference>
<dbReference type="RefSeq" id="WP_076423381.1">
    <property type="nucleotide sequence ID" value="NZ_FTMP01000001.1"/>
</dbReference>
<gene>
    <name evidence="4" type="ORF">SAMN05878282_10130</name>
</gene>
<organism evidence="4 5">
    <name type="scientific">Aquipseudomonas alcaligenes</name>
    <name type="common">Pseudomonas alcaligenes</name>
    <dbReference type="NCBI Taxonomy" id="43263"/>
    <lineage>
        <taxon>Bacteria</taxon>
        <taxon>Pseudomonadati</taxon>
        <taxon>Pseudomonadota</taxon>
        <taxon>Gammaproteobacteria</taxon>
        <taxon>Pseudomonadales</taxon>
        <taxon>Pseudomonadaceae</taxon>
        <taxon>Aquipseudomonas</taxon>
    </lineage>
</organism>
<dbReference type="EMBL" id="FTMP01000001">
    <property type="protein sequence ID" value="SIP87191.1"/>
    <property type="molecule type" value="Genomic_DNA"/>
</dbReference>
<keyword evidence="4" id="KW-0328">Glycosyltransferase</keyword>